<dbReference type="EMBL" id="JAJEQE010000013">
    <property type="protein sequence ID" value="MCC2148764.1"/>
    <property type="molecule type" value="Genomic_DNA"/>
</dbReference>
<evidence type="ECO:0000313" key="8">
    <source>
        <dbReference type="Proteomes" id="UP001299235"/>
    </source>
</evidence>
<dbReference type="Gene3D" id="2.40.10.10">
    <property type="entry name" value="Trypsin-like serine proteases"/>
    <property type="match status" value="2"/>
</dbReference>
<dbReference type="PANTHER" id="PTHR22939">
    <property type="entry name" value="SERINE PROTEASE FAMILY S1C HTRA-RELATED"/>
    <property type="match status" value="1"/>
</dbReference>
<dbReference type="InterPro" id="IPR041489">
    <property type="entry name" value="PDZ_6"/>
</dbReference>
<name>A0ABS8EUX5_9FIRM</name>
<dbReference type="InterPro" id="IPR036034">
    <property type="entry name" value="PDZ_sf"/>
</dbReference>
<dbReference type="SMART" id="SM00228">
    <property type="entry name" value="PDZ"/>
    <property type="match status" value="1"/>
</dbReference>
<evidence type="ECO:0000259" key="6">
    <source>
        <dbReference type="PROSITE" id="PS50106"/>
    </source>
</evidence>
<dbReference type="Pfam" id="PF17820">
    <property type="entry name" value="PDZ_6"/>
    <property type="match status" value="1"/>
</dbReference>
<keyword evidence="5" id="KW-1133">Transmembrane helix</keyword>
<comment type="similarity">
    <text evidence="1">Belongs to the peptidase S1C family.</text>
</comment>
<dbReference type="PRINTS" id="PR00834">
    <property type="entry name" value="PROTEASES2C"/>
</dbReference>
<evidence type="ECO:0000256" key="4">
    <source>
        <dbReference type="SAM" id="MobiDB-lite"/>
    </source>
</evidence>
<dbReference type="RefSeq" id="WP_248835089.1">
    <property type="nucleotide sequence ID" value="NZ_JAJEQE010000013.1"/>
</dbReference>
<sequence>MGENEKKEFHFINEQIKKKPFYRRKWFTQGAAAIALALIFGAAAGVMFAIVQPWASNQFGKPDEPTQIVMVQEETHTQETETGQTEQKADDEKETAKGRKKNSKETDAIEEYRMHYDQMKNVVDSAENSLVKIKSYVAKMDWFSESYENVTETSGLVFRVDSNWLYILTSSRFIKSAQQITVTFPDGEVADAAVRRQDTVTELAILEIPLKSIKESTIQSISAISIKGISSVEKGEPVIAVGSPMGYTDSINYGMITSITECEDVDGEYKVIATDMAASDMSYGFLLNLDGNMVGIVAQKFKQTGAADTLIALGISDISYLLEMLAAGRSLPYTGVVGKSVSADVAEHFSVPYGIYVKKVNTDSPAMYAGIQAADVITEINGESVGSMSEYEDILRKYQEGDTLKIKVRRKSIGGYADVEMKLVMGAR</sequence>
<dbReference type="PANTHER" id="PTHR22939:SF129">
    <property type="entry name" value="SERINE PROTEASE HTRA2, MITOCHONDRIAL"/>
    <property type="match status" value="1"/>
</dbReference>
<dbReference type="SUPFAM" id="SSF50494">
    <property type="entry name" value="Trypsin-like serine proteases"/>
    <property type="match status" value="1"/>
</dbReference>
<organism evidence="7 8">
    <name type="scientific">Hominisplanchenecus faecis</name>
    <dbReference type="NCBI Taxonomy" id="2885351"/>
    <lineage>
        <taxon>Bacteria</taxon>
        <taxon>Bacillati</taxon>
        <taxon>Bacillota</taxon>
        <taxon>Clostridia</taxon>
        <taxon>Lachnospirales</taxon>
        <taxon>Lachnospiraceae</taxon>
        <taxon>Hominisplanchenecus</taxon>
    </lineage>
</organism>
<evidence type="ECO:0000256" key="1">
    <source>
        <dbReference type="ARBA" id="ARBA00010541"/>
    </source>
</evidence>
<dbReference type="Proteomes" id="UP001299235">
    <property type="component" value="Unassembled WGS sequence"/>
</dbReference>
<protein>
    <submittedName>
        <fullName evidence="7">S1C family serine protease</fullName>
    </submittedName>
</protein>
<evidence type="ECO:0000256" key="5">
    <source>
        <dbReference type="SAM" id="Phobius"/>
    </source>
</evidence>
<keyword evidence="3" id="KW-0378">Hydrolase</keyword>
<dbReference type="SUPFAM" id="SSF50156">
    <property type="entry name" value="PDZ domain-like"/>
    <property type="match status" value="1"/>
</dbReference>
<dbReference type="InterPro" id="IPR001940">
    <property type="entry name" value="Peptidase_S1C"/>
</dbReference>
<dbReference type="InterPro" id="IPR001478">
    <property type="entry name" value="PDZ"/>
</dbReference>
<keyword evidence="5" id="KW-0472">Membrane</keyword>
<feature type="region of interest" description="Disordered" evidence="4">
    <location>
        <begin position="75"/>
        <end position="106"/>
    </location>
</feature>
<dbReference type="PROSITE" id="PS50106">
    <property type="entry name" value="PDZ"/>
    <property type="match status" value="1"/>
</dbReference>
<keyword evidence="5" id="KW-0812">Transmembrane</keyword>
<feature type="domain" description="PDZ" evidence="6">
    <location>
        <begin position="321"/>
        <end position="412"/>
    </location>
</feature>
<dbReference type="Pfam" id="PF13365">
    <property type="entry name" value="Trypsin_2"/>
    <property type="match status" value="1"/>
</dbReference>
<reference evidence="7 8" key="1">
    <citation type="submission" date="2021-10" db="EMBL/GenBank/DDBJ databases">
        <title>Anaerobic single-cell dispensing facilitates the cultivation of human gut bacteria.</title>
        <authorList>
            <person name="Afrizal A."/>
        </authorList>
    </citation>
    <scope>NUCLEOTIDE SEQUENCE [LARGE SCALE GENOMIC DNA]</scope>
    <source>
        <strain evidence="7 8">CLA-AA-H246</strain>
    </source>
</reference>
<keyword evidence="8" id="KW-1185">Reference proteome</keyword>
<evidence type="ECO:0000256" key="2">
    <source>
        <dbReference type="ARBA" id="ARBA00022670"/>
    </source>
</evidence>
<evidence type="ECO:0000313" key="7">
    <source>
        <dbReference type="EMBL" id="MCC2148764.1"/>
    </source>
</evidence>
<feature type="compositionally biased region" description="Basic and acidic residues" evidence="4">
    <location>
        <begin position="87"/>
        <end position="106"/>
    </location>
</feature>
<accession>A0ABS8EUX5</accession>
<proteinExistence type="inferred from homology"/>
<dbReference type="InterPro" id="IPR009003">
    <property type="entry name" value="Peptidase_S1_PA"/>
</dbReference>
<gene>
    <name evidence="7" type="ORF">LKD42_05800</name>
</gene>
<evidence type="ECO:0000256" key="3">
    <source>
        <dbReference type="ARBA" id="ARBA00022801"/>
    </source>
</evidence>
<feature type="transmembrane region" description="Helical" evidence="5">
    <location>
        <begin position="26"/>
        <end position="51"/>
    </location>
</feature>
<dbReference type="Gene3D" id="2.30.42.10">
    <property type="match status" value="1"/>
</dbReference>
<dbReference type="GO" id="GO:0006508">
    <property type="term" value="P:proteolysis"/>
    <property type="evidence" value="ECO:0007669"/>
    <property type="project" value="UniProtKB-KW"/>
</dbReference>
<dbReference type="InterPro" id="IPR043504">
    <property type="entry name" value="Peptidase_S1_PA_chymotrypsin"/>
</dbReference>
<keyword evidence="2 7" id="KW-0645">Protease</keyword>
<comment type="caution">
    <text evidence="7">The sequence shown here is derived from an EMBL/GenBank/DDBJ whole genome shotgun (WGS) entry which is preliminary data.</text>
</comment>
<dbReference type="GO" id="GO:0008233">
    <property type="term" value="F:peptidase activity"/>
    <property type="evidence" value="ECO:0007669"/>
    <property type="project" value="UniProtKB-KW"/>
</dbReference>